<name>G7EAS9_MIXOS</name>
<accession>G7EAS9</accession>
<sequence length="124" mass="13779">RRASQHVRWTVAPACSFDPHKLRAGHSYTPSPPCPAGQRSTALLYWGLDITPNRVYSRVIVVYAAVFLIKVKVSKSRLVSDDLHRAVVQTITDCQNATTDARHAAGTAHIMLRVLLASWRAMET</sequence>
<dbReference type="Proteomes" id="UP000009131">
    <property type="component" value="Unassembled WGS sequence"/>
</dbReference>
<feature type="non-terminal residue" evidence="1">
    <location>
        <position position="124"/>
    </location>
</feature>
<proteinExistence type="predicted"/>
<protein>
    <submittedName>
        <fullName evidence="1">Uncharacterized protein</fullName>
    </submittedName>
</protein>
<dbReference type="HOGENOM" id="CLU_2009367_0_0_1"/>
<reference evidence="1 2" key="1">
    <citation type="journal article" date="2011" name="J. Gen. Appl. Microbiol.">
        <title>Draft genome sequencing of the enigmatic basidiomycete Mixia osmundae.</title>
        <authorList>
            <person name="Nishida H."/>
            <person name="Nagatsuka Y."/>
            <person name="Sugiyama J."/>
        </authorList>
    </citation>
    <scope>NUCLEOTIDE SEQUENCE [LARGE SCALE GENOMIC DNA]</scope>
    <source>
        <strain evidence="2">CBS 9802 / IAM 14324 / JCM 22182 / KY 12970</strain>
    </source>
</reference>
<reference evidence="1 2" key="2">
    <citation type="journal article" date="2012" name="Open Biol.">
        <title>Characteristics of nucleosomes and linker DNA regions on the genome of the basidiomycete Mixia osmundae revealed by mono- and dinucleosome mapping.</title>
        <authorList>
            <person name="Nishida H."/>
            <person name="Kondo S."/>
            <person name="Matsumoto T."/>
            <person name="Suzuki Y."/>
            <person name="Yoshikawa H."/>
            <person name="Taylor T.D."/>
            <person name="Sugiyama J."/>
        </authorList>
    </citation>
    <scope>NUCLEOTIDE SEQUENCE [LARGE SCALE GENOMIC DNA]</scope>
    <source>
        <strain evidence="2">CBS 9802 / IAM 14324 / JCM 22182 / KY 12970</strain>
    </source>
</reference>
<dbReference type="AlphaFoldDB" id="G7EAS9"/>
<dbReference type="EMBL" id="BABT02000247">
    <property type="protein sequence ID" value="GAA99939.1"/>
    <property type="molecule type" value="Genomic_DNA"/>
</dbReference>
<evidence type="ECO:0000313" key="2">
    <source>
        <dbReference type="Proteomes" id="UP000009131"/>
    </source>
</evidence>
<dbReference type="InParanoid" id="G7EAS9"/>
<evidence type="ECO:0000313" key="1">
    <source>
        <dbReference type="EMBL" id="GAA99939.1"/>
    </source>
</evidence>
<feature type="non-terminal residue" evidence="1">
    <location>
        <position position="1"/>
    </location>
</feature>
<dbReference type="STRING" id="764103.G7EAS9"/>
<organism evidence="1 2">
    <name type="scientific">Mixia osmundae (strain CBS 9802 / IAM 14324 / JCM 22182 / KY 12970)</name>
    <dbReference type="NCBI Taxonomy" id="764103"/>
    <lineage>
        <taxon>Eukaryota</taxon>
        <taxon>Fungi</taxon>
        <taxon>Dikarya</taxon>
        <taxon>Basidiomycota</taxon>
        <taxon>Pucciniomycotina</taxon>
        <taxon>Mixiomycetes</taxon>
        <taxon>Mixiales</taxon>
        <taxon>Mixiaceae</taxon>
        <taxon>Mixia</taxon>
    </lineage>
</organism>
<keyword evidence="2" id="KW-1185">Reference proteome</keyword>
<gene>
    <name evidence="1" type="primary">Mo06642</name>
    <name evidence="1" type="ORF">E5Q_06642</name>
</gene>
<comment type="caution">
    <text evidence="1">The sequence shown here is derived from an EMBL/GenBank/DDBJ whole genome shotgun (WGS) entry which is preliminary data.</text>
</comment>